<accession>C1MRN7</accession>
<evidence type="ECO:0000313" key="8">
    <source>
        <dbReference type="EMBL" id="EEH57361.1"/>
    </source>
</evidence>
<evidence type="ECO:0000313" key="9">
    <source>
        <dbReference type="Proteomes" id="UP000001876"/>
    </source>
</evidence>
<dbReference type="InterPro" id="IPR013946">
    <property type="entry name" value="NCA2-like"/>
</dbReference>
<name>C1MRN7_MICPC</name>
<dbReference type="Proteomes" id="UP000001876">
    <property type="component" value="Unassembled WGS sequence"/>
</dbReference>
<evidence type="ECO:0000256" key="6">
    <source>
        <dbReference type="SAM" id="MobiDB-lite"/>
    </source>
</evidence>
<evidence type="ECO:0000256" key="4">
    <source>
        <dbReference type="ARBA" id="ARBA00023128"/>
    </source>
</evidence>
<keyword evidence="5 7" id="KW-0472">Membrane</keyword>
<dbReference type="GO" id="GO:0005741">
    <property type="term" value="C:mitochondrial outer membrane"/>
    <property type="evidence" value="ECO:0007669"/>
    <property type="project" value="TreeGrafter"/>
</dbReference>
<dbReference type="OMA" id="RNTTIYW"/>
<sequence>MDTTPPKDHGLPPKGSQSWLRDISGKGNPLLRTSSSSTLPVFFDREGRVGPTALWLKEPHVLAALSSDGNVEEAKEAELARAAQAALEIAQAASRELLNDLHNVTRSLGFWDTKLHDTSRGLWWFMLLRTGPSHFFGEVLKWGRDIVSVCTSTFSGSKTGKLDPIRTQKRKTSSPIFQIDAKVRALSAMQFGLATAVGEVHRNAGVVAAAWGTSAEKFDNESLRSMLSDSLHDLLGSLEGVSASKATLPSGASQDALHEAHSGKVPQSPLSKAVNTEFTARKSARKQHDEYRTPSPVFMKTPEASSASGSLAEEGFADVWRLVNLLKDEGTKASLSAKKILAAHKMPEKWQRRWVLYGALASAVGEFHWYFLFLSIEFFLSFNADATNRHFFTGTLSLYTIRHSRLCGSSDLDQLLQRMWSGLLRFWRTHAETPWRSGMKSFICSTTRTSRFFDTKNLIINHANYEIKTTLAQGKYDPNSLELSSKVPTRSGSSSWSSKASLDRMLNQYTIQATKPGYSAALYRAYRAVGGGTTPEGTTDKPDPFALVTARVEEELKAPLQNILGGDLMQLLLIQTQVMKVDMESALMQMDQIMRANRLNFSIMAGMPAVLAAFSAISLTGTSVGTRWQRRRKQNREDMRLLLGEAERALEELRYSRNQSFASGMLLYALNTLFQSVQAHRKYFSPAEWRAVRVDIMTLSDNEVPVESKLTVVSRIARMKAFVPEPHRVPAI</sequence>
<feature type="compositionally biased region" description="Basic and acidic residues" evidence="6">
    <location>
        <begin position="1"/>
        <end position="11"/>
    </location>
</feature>
<keyword evidence="2 7" id="KW-0812">Transmembrane</keyword>
<feature type="compositionally biased region" description="Polar residues" evidence="6">
    <location>
        <begin position="268"/>
        <end position="278"/>
    </location>
</feature>
<evidence type="ECO:0000256" key="7">
    <source>
        <dbReference type="SAM" id="Phobius"/>
    </source>
</evidence>
<feature type="region of interest" description="Disordered" evidence="6">
    <location>
        <begin position="247"/>
        <end position="303"/>
    </location>
</feature>
<dbReference type="EMBL" id="GG663739">
    <property type="protein sequence ID" value="EEH57361.1"/>
    <property type="molecule type" value="Genomic_DNA"/>
</dbReference>
<dbReference type="STRING" id="564608.C1MRN7"/>
<feature type="transmembrane region" description="Helical" evidence="7">
    <location>
        <begin position="601"/>
        <end position="626"/>
    </location>
</feature>
<evidence type="ECO:0000256" key="2">
    <source>
        <dbReference type="ARBA" id="ARBA00022692"/>
    </source>
</evidence>
<protein>
    <submittedName>
        <fullName evidence="8">Predicted protein</fullName>
    </submittedName>
</protein>
<dbReference type="PANTHER" id="PTHR28234:SF1">
    <property type="entry name" value="NUCLEAR CONTROL OF ATPASE PROTEIN 2"/>
    <property type="match status" value="1"/>
</dbReference>
<dbReference type="PANTHER" id="PTHR28234">
    <property type="entry name" value="NUCLEAR CONTROL OF ATPASE PROTEIN 2"/>
    <property type="match status" value="1"/>
</dbReference>
<organism evidence="9">
    <name type="scientific">Micromonas pusilla (strain CCMP1545)</name>
    <name type="common">Picoplanktonic green alga</name>
    <dbReference type="NCBI Taxonomy" id="564608"/>
    <lineage>
        <taxon>Eukaryota</taxon>
        <taxon>Viridiplantae</taxon>
        <taxon>Chlorophyta</taxon>
        <taxon>Mamiellophyceae</taxon>
        <taxon>Mamiellales</taxon>
        <taxon>Mamiellaceae</taxon>
        <taxon>Micromonas</taxon>
    </lineage>
</organism>
<dbReference type="AlphaFoldDB" id="C1MRN7"/>
<keyword evidence="3 7" id="KW-1133">Transmembrane helix</keyword>
<keyword evidence="9" id="KW-1185">Reference proteome</keyword>
<keyword evidence="4" id="KW-0496">Mitochondrion</keyword>
<dbReference type="GeneID" id="9683980"/>
<reference evidence="8 9" key="1">
    <citation type="journal article" date="2009" name="Science">
        <title>Green evolution and dynamic adaptations revealed by genomes of the marine picoeukaryotes Micromonas.</title>
        <authorList>
            <person name="Worden A.Z."/>
            <person name="Lee J.H."/>
            <person name="Mock T."/>
            <person name="Rouze P."/>
            <person name="Simmons M.P."/>
            <person name="Aerts A.L."/>
            <person name="Allen A.E."/>
            <person name="Cuvelier M.L."/>
            <person name="Derelle E."/>
            <person name="Everett M.V."/>
            <person name="Foulon E."/>
            <person name="Grimwood J."/>
            <person name="Gundlach H."/>
            <person name="Henrissat B."/>
            <person name="Napoli C."/>
            <person name="McDonald S.M."/>
            <person name="Parker M.S."/>
            <person name="Rombauts S."/>
            <person name="Salamov A."/>
            <person name="Von Dassow P."/>
            <person name="Badger J.H."/>
            <person name="Coutinho P.M."/>
            <person name="Demir E."/>
            <person name="Dubchak I."/>
            <person name="Gentemann C."/>
            <person name="Eikrem W."/>
            <person name="Gready J.E."/>
            <person name="John U."/>
            <person name="Lanier W."/>
            <person name="Lindquist E.A."/>
            <person name="Lucas S."/>
            <person name="Mayer K.F."/>
            <person name="Moreau H."/>
            <person name="Not F."/>
            <person name="Otillar R."/>
            <person name="Panaud O."/>
            <person name="Pangilinan J."/>
            <person name="Paulsen I."/>
            <person name="Piegu B."/>
            <person name="Poliakov A."/>
            <person name="Robbens S."/>
            <person name="Schmutz J."/>
            <person name="Toulza E."/>
            <person name="Wyss T."/>
            <person name="Zelensky A."/>
            <person name="Zhou K."/>
            <person name="Armbrust E.V."/>
            <person name="Bhattacharya D."/>
            <person name="Goodenough U.W."/>
            <person name="Van de Peer Y."/>
            <person name="Grigoriev I.V."/>
        </authorList>
    </citation>
    <scope>NUCLEOTIDE SEQUENCE [LARGE SCALE GENOMIC DNA]</scope>
    <source>
        <strain evidence="8 9">CCMP1545</strain>
    </source>
</reference>
<gene>
    <name evidence="8" type="ORF">MICPUCDRAFT_58170</name>
</gene>
<evidence type="ECO:0000256" key="3">
    <source>
        <dbReference type="ARBA" id="ARBA00022989"/>
    </source>
</evidence>
<evidence type="ECO:0000256" key="1">
    <source>
        <dbReference type="ARBA" id="ARBA00004225"/>
    </source>
</evidence>
<dbReference type="RefSeq" id="XP_003058906.1">
    <property type="nucleotide sequence ID" value="XM_003058860.1"/>
</dbReference>
<dbReference type="eggNOG" id="ENOG502QQIS">
    <property type="taxonomic scope" value="Eukaryota"/>
</dbReference>
<evidence type="ECO:0000256" key="5">
    <source>
        <dbReference type="ARBA" id="ARBA00023136"/>
    </source>
</evidence>
<dbReference type="Pfam" id="PF08637">
    <property type="entry name" value="NCA2"/>
    <property type="match status" value="1"/>
</dbReference>
<dbReference type="OrthoDB" id="497162at2759"/>
<comment type="subcellular location">
    <subcellularLocation>
        <location evidence="1">Mitochondrion membrane</location>
        <topology evidence="1">Multi-pass membrane protein</topology>
    </subcellularLocation>
</comment>
<feature type="region of interest" description="Disordered" evidence="6">
    <location>
        <begin position="1"/>
        <end position="23"/>
    </location>
</feature>
<proteinExistence type="predicted"/>
<dbReference type="KEGG" id="mpp:MICPUCDRAFT_58170"/>